<dbReference type="Pfam" id="PF08541">
    <property type="entry name" value="ACP_syn_III_C"/>
    <property type="match status" value="1"/>
</dbReference>
<dbReference type="CDD" id="cd00830">
    <property type="entry name" value="KAS_III"/>
    <property type="match status" value="1"/>
</dbReference>
<evidence type="ECO:0000313" key="5">
    <source>
        <dbReference type="EMBL" id="MBB6512089.1"/>
    </source>
</evidence>
<feature type="domain" description="Beta-ketoacyl-[acyl-carrier-protein] synthase III N-terminal" evidence="4">
    <location>
        <begin position="107"/>
        <end position="186"/>
    </location>
</feature>
<evidence type="ECO:0000256" key="1">
    <source>
        <dbReference type="ARBA" id="ARBA00022679"/>
    </source>
</evidence>
<keyword evidence="6" id="KW-1185">Reference proteome</keyword>
<dbReference type="EMBL" id="JACHON010000002">
    <property type="protein sequence ID" value="MBB6512089.1"/>
    <property type="molecule type" value="Genomic_DNA"/>
</dbReference>
<dbReference type="GO" id="GO:0044550">
    <property type="term" value="P:secondary metabolite biosynthetic process"/>
    <property type="evidence" value="ECO:0007669"/>
    <property type="project" value="TreeGrafter"/>
</dbReference>
<keyword evidence="1 5" id="KW-0808">Transferase</keyword>
<feature type="domain" description="Beta-ketoacyl-[acyl-carrier-protein] synthase III C-terminal" evidence="3">
    <location>
        <begin position="238"/>
        <end position="326"/>
    </location>
</feature>
<dbReference type="RefSeq" id="WP_184244973.1">
    <property type="nucleotide sequence ID" value="NZ_BAAACU010000002.1"/>
</dbReference>
<gene>
    <name evidence="5" type="ORF">GGQ92_000870</name>
</gene>
<dbReference type="NCBIfam" id="NF005541">
    <property type="entry name" value="PRK07204.1"/>
    <property type="match status" value="1"/>
</dbReference>
<dbReference type="Proteomes" id="UP000572212">
    <property type="component" value="Unassembled WGS sequence"/>
</dbReference>
<evidence type="ECO:0000256" key="2">
    <source>
        <dbReference type="ARBA" id="ARBA00023315"/>
    </source>
</evidence>
<dbReference type="InterPro" id="IPR013747">
    <property type="entry name" value="ACP_syn_III_C"/>
</dbReference>
<dbReference type="SUPFAM" id="SSF53901">
    <property type="entry name" value="Thiolase-like"/>
    <property type="match status" value="1"/>
</dbReference>
<evidence type="ECO:0000313" key="6">
    <source>
        <dbReference type="Proteomes" id="UP000572212"/>
    </source>
</evidence>
<evidence type="ECO:0000259" key="3">
    <source>
        <dbReference type="Pfam" id="PF08541"/>
    </source>
</evidence>
<name>A0A841RHX9_9BACI</name>
<evidence type="ECO:0000259" key="4">
    <source>
        <dbReference type="Pfam" id="PF08545"/>
    </source>
</evidence>
<proteinExistence type="predicted"/>
<dbReference type="AlphaFoldDB" id="A0A841RHX9"/>
<dbReference type="GO" id="GO:0004315">
    <property type="term" value="F:3-oxoacyl-[acyl-carrier-protein] synthase activity"/>
    <property type="evidence" value="ECO:0007669"/>
    <property type="project" value="InterPro"/>
</dbReference>
<accession>A0A841RHX9</accession>
<dbReference type="Pfam" id="PF08545">
    <property type="entry name" value="ACP_syn_III"/>
    <property type="match status" value="1"/>
</dbReference>
<dbReference type="InterPro" id="IPR016039">
    <property type="entry name" value="Thiolase-like"/>
</dbReference>
<dbReference type="Gene3D" id="3.40.47.10">
    <property type="match status" value="1"/>
</dbReference>
<reference evidence="5 6" key="1">
    <citation type="submission" date="2020-08" db="EMBL/GenBank/DDBJ databases">
        <title>Genomic Encyclopedia of Type Strains, Phase IV (KMG-IV): sequencing the most valuable type-strain genomes for metagenomic binning, comparative biology and taxonomic classification.</title>
        <authorList>
            <person name="Goeker M."/>
        </authorList>
    </citation>
    <scope>NUCLEOTIDE SEQUENCE [LARGE SCALE GENOMIC DNA]</scope>
    <source>
        <strain evidence="5 6">DSM 11805</strain>
    </source>
</reference>
<dbReference type="EC" id="2.3.1.180" evidence="5"/>
<dbReference type="GO" id="GO:0033818">
    <property type="term" value="F:beta-ketoacyl-acyl-carrier-protein synthase III activity"/>
    <property type="evidence" value="ECO:0007669"/>
    <property type="project" value="UniProtKB-EC"/>
</dbReference>
<comment type="caution">
    <text evidence="5">The sequence shown here is derived from an EMBL/GenBank/DDBJ whole genome shotgun (WGS) entry which is preliminary data.</text>
</comment>
<protein>
    <submittedName>
        <fullName evidence="5">3-oxoacyl-[acyl-carrier-protein] synthase-3</fullName>
        <ecNumber evidence="5">2.3.1.180</ecNumber>
    </submittedName>
</protein>
<dbReference type="PANTHER" id="PTHR34069">
    <property type="entry name" value="3-OXOACYL-[ACYL-CARRIER-PROTEIN] SYNTHASE 3"/>
    <property type="match status" value="1"/>
</dbReference>
<dbReference type="PANTHER" id="PTHR34069:SF2">
    <property type="entry name" value="BETA-KETOACYL-[ACYL-CARRIER-PROTEIN] SYNTHASE III"/>
    <property type="match status" value="1"/>
</dbReference>
<sequence>MRNVRIRSMEKQLPTRIVTSEEIDKKLGLPNGWTEKKSGVKQRHYVENETASDLAAQAIVKALNKADLSLDDIDAIICTSGTMEQAIPCTAALIHEKLAPNKPIPAFDINSTCLSFVTGLDVISHLIHSGTYKRAILVSSEVASVGLNDKQKESYVLFGDAAVACIIEQSDKMEASKIYASKMETYSEGAHYTEIRGGGTGLHPNFPHDPEDNLFDMNGRKIYKLSARVIQPFVSQLLETANLQMEDLKAVVPHQASGMAMRLIGKKLGIPAHKLVNVIENYGNTIAASIPLALHEAIQRGDIQRGDTIMLLGTSAGLSVGGIVLDY</sequence>
<keyword evidence="2 5" id="KW-0012">Acyltransferase</keyword>
<dbReference type="NCBIfam" id="NF006829">
    <property type="entry name" value="PRK09352.1"/>
    <property type="match status" value="1"/>
</dbReference>
<organism evidence="5 6">
    <name type="scientific">Gracilibacillus halotolerans</name>
    <dbReference type="NCBI Taxonomy" id="74386"/>
    <lineage>
        <taxon>Bacteria</taxon>
        <taxon>Bacillati</taxon>
        <taxon>Bacillota</taxon>
        <taxon>Bacilli</taxon>
        <taxon>Bacillales</taxon>
        <taxon>Bacillaceae</taxon>
        <taxon>Gracilibacillus</taxon>
    </lineage>
</organism>
<dbReference type="InterPro" id="IPR013751">
    <property type="entry name" value="ACP_syn_III_N"/>
</dbReference>
<dbReference type="GO" id="GO:0006633">
    <property type="term" value="P:fatty acid biosynthetic process"/>
    <property type="evidence" value="ECO:0007669"/>
    <property type="project" value="InterPro"/>
</dbReference>